<feature type="transmembrane region" description="Helical" evidence="12">
    <location>
        <begin position="153"/>
        <end position="173"/>
    </location>
</feature>
<dbReference type="FunFam" id="1.10.3720.10:FF:000006">
    <property type="entry name" value="Glutamate/aspartate ABC transporter, permease protein GltK"/>
    <property type="match status" value="1"/>
</dbReference>
<evidence type="ECO:0000313" key="14">
    <source>
        <dbReference type="EMBL" id="MCF0264172.1"/>
    </source>
</evidence>
<dbReference type="SUPFAM" id="SSF161098">
    <property type="entry name" value="MetI-like"/>
    <property type="match status" value="1"/>
</dbReference>
<dbReference type="Gene3D" id="1.10.3720.10">
    <property type="entry name" value="MetI-like"/>
    <property type="match status" value="1"/>
</dbReference>
<evidence type="ECO:0000313" key="15">
    <source>
        <dbReference type="Proteomes" id="UP000887320"/>
    </source>
</evidence>
<feature type="transmembrane region" description="Helical" evidence="12">
    <location>
        <begin position="193"/>
        <end position="214"/>
    </location>
</feature>
<keyword evidence="4" id="KW-1003">Cell membrane</keyword>
<keyword evidence="6" id="KW-0029">Amino-acid transport</keyword>
<dbReference type="PANTHER" id="PTHR30614">
    <property type="entry name" value="MEMBRANE COMPONENT OF AMINO ACID ABC TRANSPORTER"/>
    <property type="match status" value="1"/>
</dbReference>
<dbReference type="AlphaFoldDB" id="A0A077L3P2"/>
<dbReference type="GO" id="GO:0022857">
    <property type="term" value="F:transmembrane transporter activity"/>
    <property type="evidence" value="ECO:0007669"/>
    <property type="project" value="InterPro"/>
</dbReference>
<protein>
    <recommendedName>
        <fullName evidence="11">Glutamate/aspartate import permease protein GltK</fullName>
    </recommendedName>
</protein>
<dbReference type="GO" id="GO:0006865">
    <property type="term" value="P:amino acid transport"/>
    <property type="evidence" value="ECO:0007669"/>
    <property type="project" value="UniProtKB-KW"/>
</dbReference>
<dbReference type="InterPro" id="IPR035906">
    <property type="entry name" value="MetI-like_sf"/>
</dbReference>
<evidence type="ECO:0000256" key="8">
    <source>
        <dbReference type="ARBA" id="ARBA00023136"/>
    </source>
</evidence>
<comment type="similarity">
    <text evidence="2">Belongs to the binding-protein-dependent transport system permease family. HisMQ subfamily.</text>
</comment>
<dbReference type="Pfam" id="PF00528">
    <property type="entry name" value="BPD_transp_1"/>
    <property type="match status" value="1"/>
</dbReference>
<comment type="subunit">
    <text evidence="10">The complex is composed of two ATP-binding proteins (GltL), two transmembrane proteins (GltJ and GltK) and a solute-binding protein (GltI).</text>
</comment>
<dbReference type="InterPro" id="IPR010065">
    <property type="entry name" value="AA_ABC_transptr_permease_3TM"/>
</dbReference>
<dbReference type="InterPro" id="IPR043429">
    <property type="entry name" value="ArtM/GltK/GlnP/TcyL/YhdX-like"/>
</dbReference>
<feature type="transmembrane region" description="Helical" evidence="12">
    <location>
        <begin position="89"/>
        <end position="108"/>
    </location>
</feature>
<keyword evidence="5 12" id="KW-0812">Transmembrane</keyword>
<accession>A0A077L3P2</accession>
<dbReference type="CDD" id="cd06261">
    <property type="entry name" value="TM_PBP2"/>
    <property type="match status" value="1"/>
</dbReference>
<comment type="subcellular location">
    <subcellularLocation>
        <location evidence="1">Cell inner membrane</location>
        <topology evidence="1">Multi-pass membrane protein</topology>
    </subcellularLocation>
    <subcellularLocation>
        <location evidence="12">Cell membrane</location>
        <topology evidence="12">Multi-pass membrane protein</topology>
    </subcellularLocation>
</comment>
<dbReference type="Proteomes" id="UP000887320">
    <property type="component" value="Unassembled WGS sequence"/>
</dbReference>
<comment type="caution">
    <text evidence="14">The sequence shown here is derived from an EMBL/GenBank/DDBJ whole genome shotgun (WGS) entry which is preliminary data.</text>
</comment>
<evidence type="ECO:0000256" key="5">
    <source>
        <dbReference type="ARBA" id="ARBA00022692"/>
    </source>
</evidence>
<evidence type="ECO:0000256" key="10">
    <source>
        <dbReference type="ARBA" id="ARBA00062718"/>
    </source>
</evidence>
<evidence type="ECO:0000256" key="2">
    <source>
        <dbReference type="ARBA" id="ARBA00010072"/>
    </source>
</evidence>
<name>A0A077L3P2_ACIGI</name>
<comment type="function">
    <text evidence="9">Part of the ABC transporter complex GltIJKL involved in glutamate and aspartate uptake. Probably responsible for the translocation of the substrate across the membrane.</text>
</comment>
<dbReference type="RefSeq" id="WP_004723739.1">
    <property type="nucleotide sequence ID" value="NZ_AP014630.1"/>
</dbReference>
<evidence type="ECO:0000256" key="1">
    <source>
        <dbReference type="ARBA" id="ARBA00004429"/>
    </source>
</evidence>
<keyword evidence="3 12" id="KW-0813">Transport</keyword>
<reference evidence="14" key="1">
    <citation type="submission" date="2021-07" db="EMBL/GenBank/DDBJ databases">
        <authorList>
            <person name="Fernandez M."/>
            <person name="Pereira P."/>
            <person name="Torres Tejerizo G.A."/>
            <person name="Gonzalez P."/>
            <person name="Agostini E."/>
        </authorList>
    </citation>
    <scope>NUCLEOTIDE SEQUENCE</scope>
    <source>
        <strain evidence="14">SFC 500-1A</strain>
    </source>
</reference>
<evidence type="ECO:0000256" key="4">
    <source>
        <dbReference type="ARBA" id="ARBA00022475"/>
    </source>
</evidence>
<evidence type="ECO:0000256" key="11">
    <source>
        <dbReference type="ARBA" id="ARBA00073645"/>
    </source>
</evidence>
<feature type="transmembrane region" description="Helical" evidence="12">
    <location>
        <begin position="57"/>
        <end position="77"/>
    </location>
</feature>
<dbReference type="PANTHER" id="PTHR30614:SF1">
    <property type="entry name" value="GLUTAMATE_ASPARTATE IMPORT PERMEASE PROTEIN GLTK"/>
    <property type="match status" value="1"/>
</dbReference>
<feature type="transmembrane region" description="Helical" evidence="12">
    <location>
        <begin position="12"/>
        <end position="36"/>
    </location>
</feature>
<evidence type="ECO:0000259" key="13">
    <source>
        <dbReference type="PROSITE" id="PS50928"/>
    </source>
</evidence>
<dbReference type="KEGG" id="agu:AS4_35820"/>
<dbReference type="InterPro" id="IPR000515">
    <property type="entry name" value="MetI-like"/>
</dbReference>
<evidence type="ECO:0000256" key="3">
    <source>
        <dbReference type="ARBA" id="ARBA00022448"/>
    </source>
</evidence>
<evidence type="ECO:0000256" key="9">
    <source>
        <dbReference type="ARBA" id="ARBA00060298"/>
    </source>
</evidence>
<dbReference type="GO" id="GO:0043190">
    <property type="term" value="C:ATP-binding cassette (ABC) transporter complex"/>
    <property type="evidence" value="ECO:0007669"/>
    <property type="project" value="InterPro"/>
</dbReference>
<keyword evidence="8 12" id="KW-0472">Membrane</keyword>
<organism evidence="14 15">
    <name type="scientific">Acinetobacter guillouiae</name>
    <name type="common">Acinetobacter genomosp. 11</name>
    <dbReference type="NCBI Taxonomy" id="106649"/>
    <lineage>
        <taxon>Bacteria</taxon>
        <taxon>Pseudomonadati</taxon>
        <taxon>Pseudomonadota</taxon>
        <taxon>Gammaproteobacteria</taxon>
        <taxon>Moraxellales</taxon>
        <taxon>Moraxellaceae</taxon>
        <taxon>Acinetobacter</taxon>
    </lineage>
</organism>
<dbReference type="NCBIfam" id="TIGR01726">
    <property type="entry name" value="HEQRo_perm_3TM"/>
    <property type="match status" value="1"/>
</dbReference>
<gene>
    <name evidence="14" type="ORF">KW868_06795</name>
</gene>
<evidence type="ECO:0000256" key="12">
    <source>
        <dbReference type="RuleBase" id="RU363032"/>
    </source>
</evidence>
<proteinExistence type="inferred from homology"/>
<evidence type="ECO:0000256" key="7">
    <source>
        <dbReference type="ARBA" id="ARBA00022989"/>
    </source>
</evidence>
<sequence>MDFSILQNQDVIQTLIAGFKFTVTVTILSIIGGILIGTPLAMMRLSNNKVASNFAKVYVDFFRGVPLIQVIFIFYFLLPKIFEFQSDTYYGPLFSSVVTFAIFEAAFFSEIVRSGIQSVSKGQVNAGYALGFTYGQTMSNVVLPQAFRNMLPVILTQSIVLFQDVSLVYVISAPDFLGNANTLANTYGAETKATFYLIVAVVYFCISFALSRLVKRLHQKIAIIR</sequence>
<evidence type="ECO:0000256" key="6">
    <source>
        <dbReference type="ARBA" id="ARBA00022970"/>
    </source>
</evidence>
<dbReference type="PROSITE" id="PS50928">
    <property type="entry name" value="ABC_TM1"/>
    <property type="match status" value="1"/>
</dbReference>
<feature type="domain" description="ABC transmembrane type-1" evidence="13">
    <location>
        <begin position="19"/>
        <end position="214"/>
    </location>
</feature>
<keyword evidence="7 12" id="KW-1133">Transmembrane helix</keyword>
<dbReference type="STRING" id="106649.GCA_000829655_01557"/>
<dbReference type="EMBL" id="JAHWXT010000002">
    <property type="protein sequence ID" value="MCF0264172.1"/>
    <property type="molecule type" value="Genomic_DNA"/>
</dbReference>
<dbReference type="GeneID" id="67745595"/>